<reference evidence="6" key="1">
    <citation type="submission" date="2021-01" db="UniProtKB">
        <authorList>
            <consortium name="EnsemblMetazoa"/>
        </authorList>
    </citation>
    <scope>IDENTIFICATION</scope>
</reference>
<name>A0A7M7JE00_VARDE</name>
<dbReference type="InterPro" id="IPR006384">
    <property type="entry name" value="HAD_hydro_PyrdxlP_Pase-like"/>
</dbReference>
<proteinExistence type="inferred from homology"/>
<evidence type="ECO:0000256" key="2">
    <source>
        <dbReference type="ARBA" id="ARBA00008541"/>
    </source>
</evidence>
<keyword evidence="4" id="KW-0378">Hydrolase</keyword>
<dbReference type="GO" id="GO:0016791">
    <property type="term" value="F:phosphatase activity"/>
    <property type="evidence" value="ECO:0007669"/>
    <property type="project" value="InterPro"/>
</dbReference>
<dbReference type="NCBIfam" id="TIGR01488">
    <property type="entry name" value="HAD-SF-IB"/>
    <property type="match status" value="1"/>
</dbReference>
<dbReference type="EnsemblMetazoa" id="XM_022794975">
    <property type="protein sequence ID" value="XP_022650710"/>
    <property type="gene ID" value="LOC111245942"/>
</dbReference>
<comment type="similarity">
    <text evidence="2">Belongs to the HAD-like hydrolase superfamily. PHOSPHO family.</text>
</comment>
<dbReference type="GeneID" id="111245942"/>
<organism evidence="6 7">
    <name type="scientific">Varroa destructor</name>
    <name type="common">Honeybee mite</name>
    <dbReference type="NCBI Taxonomy" id="109461"/>
    <lineage>
        <taxon>Eukaryota</taxon>
        <taxon>Metazoa</taxon>
        <taxon>Ecdysozoa</taxon>
        <taxon>Arthropoda</taxon>
        <taxon>Chelicerata</taxon>
        <taxon>Arachnida</taxon>
        <taxon>Acari</taxon>
        <taxon>Parasitiformes</taxon>
        <taxon>Mesostigmata</taxon>
        <taxon>Gamasina</taxon>
        <taxon>Dermanyssoidea</taxon>
        <taxon>Varroidae</taxon>
        <taxon>Varroa</taxon>
    </lineage>
</organism>
<dbReference type="GO" id="GO:0046872">
    <property type="term" value="F:metal ion binding"/>
    <property type="evidence" value="ECO:0007669"/>
    <property type="project" value="UniProtKB-KW"/>
</dbReference>
<keyword evidence="3" id="KW-0479">Metal-binding</keyword>
<evidence type="ECO:0000256" key="4">
    <source>
        <dbReference type="ARBA" id="ARBA00022801"/>
    </source>
</evidence>
<dbReference type="KEGG" id="vde:111245942"/>
<dbReference type="InterPro" id="IPR023214">
    <property type="entry name" value="HAD_sf"/>
</dbReference>
<evidence type="ECO:0008006" key="8">
    <source>
        <dbReference type="Google" id="ProtNLM"/>
    </source>
</evidence>
<dbReference type="InterPro" id="IPR036412">
    <property type="entry name" value="HAD-like_sf"/>
</dbReference>
<dbReference type="SUPFAM" id="SSF56784">
    <property type="entry name" value="HAD-like"/>
    <property type="match status" value="1"/>
</dbReference>
<dbReference type="AlphaFoldDB" id="A0A7M7JE00"/>
<protein>
    <recommendedName>
        <fullName evidence="8">Phosphatase phospho2</fullName>
    </recommendedName>
</protein>
<evidence type="ECO:0000313" key="7">
    <source>
        <dbReference type="Proteomes" id="UP000594260"/>
    </source>
</evidence>
<keyword evidence="5" id="KW-0460">Magnesium</keyword>
<dbReference type="Pfam" id="PF06888">
    <property type="entry name" value="Put_Phosphatase"/>
    <property type="match status" value="1"/>
</dbReference>
<dbReference type="OMA" id="ENMGLTH"/>
<evidence type="ECO:0000256" key="3">
    <source>
        <dbReference type="ARBA" id="ARBA00022723"/>
    </source>
</evidence>
<sequence>MFGMYTCSVHISWDYNLITSTTRGSSSLERSSRIPPCDKRVISRALPLRFFSPTRGRRIRLKGGIPLSNKVLVAVDFDHTLIDDNSDTYIQKLAPDGKFPAEMRERYVPGSWTIFMRVMFRYLYENGVRPDLLLETIGEIPLLTGMREWLQTLNEYGYFEVAIISDANTVFIEHILYRQGVRHLVHEVFSNYAQFDGNGCLTIQEFHRNDWCKMCPQNLCKSKVVADYIDRRKKQGVNLNRIVYIGDGNNDYCPAANCKRGDLVLARKGFALDRRICKRPINARSVTWENGLDILKSITQHFGDQSGGATSTGTVSPSDN</sequence>
<dbReference type="InterPro" id="IPR016965">
    <property type="entry name" value="Pase_PHOSPHO-typ"/>
</dbReference>
<evidence type="ECO:0000256" key="1">
    <source>
        <dbReference type="ARBA" id="ARBA00001946"/>
    </source>
</evidence>
<comment type="cofactor">
    <cofactor evidence="1">
        <name>Mg(2+)</name>
        <dbReference type="ChEBI" id="CHEBI:18420"/>
    </cofactor>
</comment>
<accession>A0A7M7JE00</accession>
<dbReference type="RefSeq" id="XP_022650710.1">
    <property type="nucleotide sequence ID" value="XM_022794975.1"/>
</dbReference>
<dbReference type="Gene3D" id="3.40.50.1000">
    <property type="entry name" value="HAD superfamily/HAD-like"/>
    <property type="match status" value="1"/>
</dbReference>
<dbReference type="FunCoup" id="A0A7M7JE00">
    <property type="interactions" value="193"/>
</dbReference>
<keyword evidence="7" id="KW-1185">Reference proteome</keyword>
<dbReference type="InParanoid" id="A0A7M7JE00"/>
<dbReference type="Proteomes" id="UP000594260">
    <property type="component" value="Unplaced"/>
</dbReference>
<dbReference type="PANTHER" id="PTHR20889:SF12">
    <property type="entry name" value="LP01149P"/>
    <property type="match status" value="1"/>
</dbReference>
<dbReference type="OrthoDB" id="10267182at2759"/>
<evidence type="ECO:0000256" key="5">
    <source>
        <dbReference type="ARBA" id="ARBA00022842"/>
    </source>
</evidence>
<evidence type="ECO:0000313" key="6">
    <source>
        <dbReference type="EnsemblMetazoa" id="XP_022650710"/>
    </source>
</evidence>
<dbReference type="PANTHER" id="PTHR20889">
    <property type="entry name" value="PHOSPHATASE, ORPHAN 1, 2"/>
    <property type="match status" value="1"/>
</dbReference>
<dbReference type="NCBIfam" id="TIGR01489">
    <property type="entry name" value="DKMTPPase-SF"/>
    <property type="match status" value="1"/>
</dbReference>